<dbReference type="Proteomes" id="UP000244855">
    <property type="component" value="Unassembled WGS sequence"/>
</dbReference>
<dbReference type="EMBL" id="KZ805529">
    <property type="protein sequence ID" value="PVH94552.1"/>
    <property type="molecule type" value="Genomic_DNA"/>
</dbReference>
<evidence type="ECO:0000313" key="1">
    <source>
        <dbReference type="EMBL" id="PVH94552.1"/>
    </source>
</evidence>
<accession>A0A2V1D914</accession>
<reference evidence="1 2" key="1">
    <citation type="journal article" date="2018" name="Sci. Rep.">
        <title>Comparative genomics provides insights into the lifestyle and reveals functional heterogeneity of dark septate endophytic fungi.</title>
        <authorList>
            <person name="Knapp D.G."/>
            <person name="Nemeth J.B."/>
            <person name="Barry K."/>
            <person name="Hainaut M."/>
            <person name="Henrissat B."/>
            <person name="Johnson J."/>
            <person name="Kuo A."/>
            <person name="Lim J.H.P."/>
            <person name="Lipzen A."/>
            <person name="Nolan M."/>
            <person name="Ohm R.A."/>
            <person name="Tamas L."/>
            <person name="Grigoriev I.V."/>
            <person name="Spatafora J.W."/>
            <person name="Nagy L.G."/>
            <person name="Kovacs G.M."/>
        </authorList>
    </citation>
    <scope>NUCLEOTIDE SEQUENCE [LARGE SCALE GENOMIC DNA]</scope>
    <source>
        <strain evidence="1 2">DSE2036</strain>
    </source>
</reference>
<name>A0A2V1D914_9PLEO</name>
<proteinExistence type="predicted"/>
<sequence>MHPWRPGSPVLYAESPLKKSSRYRRAVGLRRSGCGRHLVCGLVHGTGVGVEAEKSNVRRRRQPLSKWVGNNVVSTFMAAKSERR</sequence>
<gene>
    <name evidence="1" type="ORF">DM02DRAFT_618531</name>
</gene>
<keyword evidence="2" id="KW-1185">Reference proteome</keyword>
<protein>
    <submittedName>
        <fullName evidence="1">Uncharacterized protein</fullName>
    </submittedName>
</protein>
<dbReference type="AlphaFoldDB" id="A0A2V1D914"/>
<evidence type="ECO:0000313" key="2">
    <source>
        <dbReference type="Proteomes" id="UP000244855"/>
    </source>
</evidence>
<organism evidence="1 2">
    <name type="scientific">Periconia macrospinosa</name>
    <dbReference type="NCBI Taxonomy" id="97972"/>
    <lineage>
        <taxon>Eukaryota</taxon>
        <taxon>Fungi</taxon>
        <taxon>Dikarya</taxon>
        <taxon>Ascomycota</taxon>
        <taxon>Pezizomycotina</taxon>
        <taxon>Dothideomycetes</taxon>
        <taxon>Pleosporomycetidae</taxon>
        <taxon>Pleosporales</taxon>
        <taxon>Massarineae</taxon>
        <taxon>Periconiaceae</taxon>
        <taxon>Periconia</taxon>
    </lineage>
</organism>